<accession>A0A397TQY2</accession>
<dbReference type="Proteomes" id="UP000265703">
    <property type="component" value="Unassembled WGS sequence"/>
</dbReference>
<evidence type="ECO:0000313" key="1">
    <source>
        <dbReference type="EMBL" id="RIA99015.1"/>
    </source>
</evidence>
<dbReference type="AlphaFoldDB" id="A0A397TQY2"/>
<comment type="caution">
    <text evidence="1">The sequence shown here is derived from an EMBL/GenBank/DDBJ whole genome shotgun (WGS) entry which is preliminary data.</text>
</comment>
<dbReference type="EMBL" id="QKYT01000008">
    <property type="protein sequence ID" value="RIA99015.1"/>
    <property type="molecule type" value="Genomic_DNA"/>
</dbReference>
<proteinExistence type="predicted"/>
<protein>
    <submittedName>
        <fullName evidence="1">Uncharacterized protein</fullName>
    </submittedName>
</protein>
<name>A0A397TQY2_9GLOM</name>
<keyword evidence="2" id="KW-1185">Reference proteome</keyword>
<organism evidence="1 2">
    <name type="scientific">Glomus cerebriforme</name>
    <dbReference type="NCBI Taxonomy" id="658196"/>
    <lineage>
        <taxon>Eukaryota</taxon>
        <taxon>Fungi</taxon>
        <taxon>Fungi incertae sedis</taxon>
        <taxon>Mucoromycota</taxon>
        <taxon>Glomeromycotina</taxon>
        <taxon>Glomeromycetes</taxon>
        <taxon>Glomerales</taxon>
        <taxon>Glomeraceae</taxon>
        <taxon>Glomus</taxon>
    </lineage>
</organism>
<reference evidence="1 2" key="1">
    <citation type="submission" date="2018-06" db="EMBL/GenBank/DDBJ databases">
        <title>Comparative genomics reveals the genomic features of Rhizophagus irregularis, R. cerebriforme, R. diaphanum and Gigaspora rosea, and their symbiotic lifestyle signature.</title>
        <authorList>
            <person name="Morin E."/>
            <person name="San Clemente H."/>
            <person name="Chen E.C.H."/>
            <person name="De La Providencia I."/>
            <person name="Hainaut M."/>
            <person name="Kuo A."/>
            <person name="Kohler A."/>
            <person name="Murat C."/>
            <person name="Tang N."/>
            <person name="Roy S."/>
            <person name="Loubradou J."/>
            <person name="Henrissat B."/>
            <person name="Grigoriev I.V."/>
            <person name="Corradi N."/>
            <person name="Roux C."/>
            <person name="Martin F.M."/>
        </authorList>
    </citation>
    <scope>NUCLEOTIDE SEQUENCE [LARGE SCALE GENOMIC DNA]</scope>
    <source>
        <strain evidence="1 2">DAOM 227022</strain>
    </source>
</reference>
<evidence type="ECO:0000313" key="2">
    <source>
        <dbReference type="Proteomes" id="UP000265703"/>
    </source>
</evidence>
<gene>
    <name evidence="1" type="ORF">C1645_811984</name>
</gene>
<sequence length="55" mass="6027">MGIKLGLSKFQILSDSELKVSEVTEVWAGFKGLGQVSEFYLKRLVLDSFAFLSGG</sequence>